<comment type="catalytic activity">
    <reaction evidence="7">
        <text>8-oxo-dATP + H2O = 8-oxo-dAMP + diphosphate + H(+)</text>
        <dbReference type="Rhea" id="RHEA:65396"/>
        <dbReference type="ChEBI" id="CHEBI:15377"/>
        <dbReference type="ChEBI" id="CHEBI:15378"/>
        <dbReference type="ChEBI" id="CHEBI:33019"/>
        <dbReference type="ChEBI" id="CHEBI:71361"/>
        <dbReference type="ChEBI" id="CHEBI:172871"/>
    </reaction>
    <physiologicalReaction direction="left-to-right" evidence="7">
        <dbReference type="Rhea" id="RHEA:65397"/>
    </physiologicalReaction>
</comment>
<evidence type="ECO:0000256" key="1">
    <source>
        <dbReference type="ARBA" id="ARBA00001946"/>
    </source>
</evidence>
<comment type="similarity">
    <text evidence="2">Belongs to the Nudix hydrolase family.</text>
</comment>
<accession>A0A1E7FFC8</accession>
<name>A0A1E7FFC8_9STRA</name>
<evidence type="ECO:0000256" key="4">
    <source>
        <dbReference type="ARBA" id="ARBA00022723"/>
    </source>
</evidence>
<comment type="catalytic activity">
    <reaction evidence="8">
        <text>2-oxo-dATP + H2O = 2-oxo-dAMP + diphosphate + H(+)</text>
        <dbReference type="Rhea" id="RHEA:31583"/>
        <dbReference type="ChEBI" id="CHEBI:15377"/>
        <dbReference type="ChEBI" id="CHEBI:15378"/>
        <dbReference type="ChEBI" id="CHEBI:33019"/>
        <dbReference type="ChEBI" id="CHEBI:63212"/>
        <dbReference type="ChEBI" id="CHEBI:77897"/>
        <dbReference type="EC" id="3.6.1.56"/>
    </reaction>
    <physiologicalReaction direction="left-to-right" evidence="8">
        <dbReference type="Rhea" id="RHEA:31584"/>
    </physiologicalReaction>
</comment>
<evidence type="ECO:0000256" key="15">
    <source>
        <dbReference type="ARBA" id="ARBA00030682"/>
    </source>
</evidence>
<comment type="catalytic activity">
    <reaction evidence="9">
        <text>8-oxo-dGTP + H2O = 8-oxo-dGMP + diphosphate + H(+)</text>
        <dbReference type="Rhea" id="RHEA:31575"/>
        <dbReference type="ChEBI" id="CHEBI:15377"/>
        <dbReference type="ChEBI" id="CHEBI:15378"/>
        <dbReference type="ChEBI" id="CHEBI:33019"/>
        <dbReference type="ChEBI" id="CHEBI:63224"/>
        <dbReference type="ChEBI" id="CHEBI:77896"/>
    </reaction>
    <physiologicalReaction direction="left-to-right" evidence="9">
        <dbReference type="Rhea" id="RHEA:31576"/>
    </physiologicalReaction>
</comment>
<evidence type="ECO:0000313" key="23">
    <source>
        <dbReference type="EMBL" id="OEU16879.1"/>
    </source>
</evidence>
<evidence type="ECO:0000256" key="16">
    <source>
        <dbReference type="ARBA" id="ARBA00031927"/>
    </source>
</evidence>
<evidence type="ECO:0000256" key="3">
    <source>
        <dbReference type="ARBA" id="ARBA00011245"/>
    </source>
</evidence>
<dbReference type="PANTHER" id="PTHR43758">
    <property type="entry name" value="7,8-DIHYDRO-8-OXOGUANINE TRIPHOSPHATASE"/>
    <property type="match status" value="1"/>
</dbReference>
<keyword evidence="6" id="KW-0460">Magnesium</keyword>
<keyword evidence="4" id="KW-0479">Metal-binding</keyword>
<comment type="catalytic activity">
    <reaction evidence="18">
        <text>N(6)-methyl-ATP + H2O = N(6)-methyl-AMP + diphosphate + H(+)</text>
        <dbReference type="Rhea" id="RHEA:67608"/>
        <dbReference type="ChEBI" id="CHEBI:15377"/>
        <dbReference type="ChEBI" id="CHEBI:15378"/>
        <dbReference type="ChEBI" id="CHEBI:33019"/>
        <dbReference type="ChEBI" id="CHEBI:144842"/>
        <dbReference type="ChEBI" id="CHEBI:172873"/>
    </reaction>
    <physiologicalReaction direction="left-to-right" evidence="18">
        <dbReference type="Rhea" id="RHEA:67609"/>
    </physiologicalReaction>
</comment>
<gene>
    <name evidence="23" type="ORF">FRACYDRAFT_185467</name>
</gene>
<evidence type="ECO:0000313" key="24">
    <source>
        <dbReference type="Proteomes" id="UP000095751"/>
    </source>
</evidence>
<dbReference type="CDD" id="cd03427">
    <property type="entry name" value="NUDIX_MTH1_Nudt1"/>
    <property type="match status" value="1"/>
</dbReference>
<evidence type="ECO:0000256" key="2">
    <source>
        <dbReference type="ARBA" id="ARBA00005582"/>
    </source>
</evidence>
<keyword evidence="24" id="KW-1185">Reference proteome</keyword>
<evidence type="ECO:0000256" key="11">
    <source>
        <dbReference type="ARBA" id="ARBA00026103"/>
    </source>
</evidence>
<comment type="catalytic activity">
    <reaction evidence="20">
        <text>N(6)-methyl-dATP + H2O = N(6)-methyl-dAMP + diphosphate + H(+)</text>
        <dbReference type="Rhea" id="RHEA:67604"/>
        <dbReference type="ChEBI" id="CHEBI:15377"/>
        <dbReference type="ChEBI" id="CHEBI:15378"/>
        <dbReference type="ChEBI" id="CHEBI:33019"/>
        <dbReference type="ChEBI" id="CHEBI:169976"/>
        <dbReference type="ChEBI" id="CHEBI:172872"/>
    </reaction>
    <physiologicalReaction direction="left-to-right" evidence="20">
        <dbReference type="Rhea" id="RHEA:67605"/>
    </physiologicalReaction>
</comment>
<evidence type="ECO:0000256" key="20">
    <source>
        <dbReference type="ARBA" id="ARBA00049032"/>
    </source>
</evidence>
<dbReference type="AlphaFoldDB" id="A0A1E7FFC8"/>
<evidence type="ECO:0000256" key="12">
    <source>
        <dbReference type="ARBA" id="ARBA00026218"/>
    </source>
</evidence>
<comment type="cofactor">
    <cofactor evidence="1">
        <name>Mg(2+)</name>
        <dbReference type="ChEBI" id="CHEBI:18420"/>
    </cofactor>
</comment>
<evidence type="ECO:0000256" key="10">
    <source>
        <dbReference type="ARBA" id="ARBA00024596"/>
    </source>
</evidence>
<comment type="function">
    <text evidence="21">Oxidized purine nucleoside triphosphate hydrolase which is a prominent sanitizer of the oxidized nucleotide pool. Catalyzes the hydrolysis of 2-oxo-dATP (2-hydroxy-dATP) into 2-oxo-dAMP. Also has a significant hydrolase activity toward 2-oxo-ATP, 8-oxo-dGTP and 8-oxo-dATP. Through the hydrolysis of oxidized purine nucleoside triphosphates, prevents their incorporation into DNA and the subsequent transversions A:T to C:G and G:C to T:A. Also catalyzes the hydrolysis of methylated purine nucleoside triphosphate preventing their integration into DNA. Through this antimutagenic activity protects cells from oxidative stress.</text>
</comment>
<evidence type="ECO:0000256" key="8">
    <source>
        <dbReference type="ARBA" id="ARBA00024459"/>
    </source>
</evidence>
<evidence type="ECO:0000256" key="7">
    <source>
        <dbReference type="ARBA" id="ARBA00024448"/>
    </source>
</evidence>
<evidence type="ECO:0000256" key="21">
    <source>
        <dbReference type="ARBA" id="ARBA00053094"/>
    </source>
</evidence>
<comment type="catalytic activity">
    <reaction evidence="10">
        <text>2-oxo-ATP + H2O = 2-oxo-AMP + diphosphate + H(+)</text>
        <dbReference type="Rhea" id="RHEA:67392"/>
        <dbReference type="ChEBI" id="CHEBI:15377"/>
        <dbReference type="ChEBI" id="CHEBI:15378"/>
        <dbReference type="ChEBI" id="CHEBI:33019"/>
        <dbReference type="ChEBI" id="CHEBI:71395"/>
        <dbReference type="ChEBI" id="CHEBI:172878"/>
    </reaction>
    <physiologicalReaction direction="left-to-right" evidence="10">
        <dbReference type="Rhea" id="RHEA:67393"/>
    </physiologicalReaction>
</comment>
<evidence type="ECO:0000256" key="19">
    <source>
        <dbReference type="ARBA" id="ARBA00048894"/>
    </source>
</evidence>
<evidence type="ECO:0000256" key="18">
    <source>
        <dbReference type="ARBA" id="ARBA00048002"/>
    </source>
</evidence>
<evidence type="ECO:0000256" key="17">
    <source>
        <dbReference type="ARBA" id="ARBA00032071"/>
    </source>
</evidence>
<dbReference type="PROSITE" id="PS51462">
    <property type="entry name" value="NUDIX"/>
    <property type="match status" value="1"/>
</dbReference>
<evidence type="ECO:0000256" key="9">
    <source>
        <dbReference type="ARBA" id="ARBA00024486"/>
    </source>
</evidence>
<dbReference type="OrthoDB" id="408303at2759"/>
<dbReference type="Gene3D" id="3.90.79.10">
    <property type="entry name" value="Nucleoside Triphosphate Pyrophosphohydrolase"/>
    <property type="match status" value="1"/>
</dbReference>
<dbReference type="GO" id="GO:0008828">
    <property type="term" value="F:dATP diphosphatase activity"/>
    <property type="evidence" value="ECO:0007669"/>
    <property type="project" value="UniProtKB-EC"/>
</dbReference>
<evidence type="ECO:0000256" key="5">
    <source>
        <dbReference type="ARBA" id="ARBA00022801"/>
    </source>
</evidence>
<keyword evidence="5" id="KW-0378">Hydrolase</keyword>
<dbReference type="GO" id="GO:0046872">
    <property type="term" value="F:metal ion binding"/>
    <property type="evidence" value="ECO:0007669"/>
    <property type="project" value="UniProtKB-KW"/>
</dbReference>
<comment type="subunit">
    <text evidence="3">Monomer.</text>
</comment>
<dbReference type="Proteomes" id="UP000095751">
    <property type="component" value="Unassembled WGS sequence"/>
</dbReference>
<dbReference type="EC" id="3.6.1.56" evidence="11"/>
<dbReference type="GO" id="GO:0008413">
    <property type="term" value="F:8-oxo-7,8-dihydroguanosine triphosphate pyrophosphatase activity"/>
    <property type="evidence" value="ECO:0007669"/>
    <property type="project" value="InterPro"/>
</dbReference>
<evidence type="ECO:0000256" key="6">
    <source>
        <dbReference type="ARBA" id="ARBA00022842"/>
    </source>
</evidence>
<dbReference type="InterPro" id="IPR015797">
    <property type="entry name" value="NUDIX_hydrolase-like_dom_sf"/>
</dbReference>
<dbReference type="PRINTS" id="PR01403">
    <property type="entry name" value="8OXTPHPHTASE"/>
</dbReference>
<sequence length="215" mass="25072">MPTQKNSKEYTLVIVTETIQPQQRILLGMKNRGFGTGKYNAFGGKFLHDDDDDGDVTKVKETVEECACRELKEEINIKIPIERMKQSKIGIQRFTFEDNIQNEMIVHLFHTDLSSSIEESYNIIGCDEITPIWFDNFDLIPFDNMFADFDLIPFDNMFADDSLWLTTLLSSSQTVKKQTLYHIIIWTFDHEKSIQHNTYGRSTTKNQYNITQHIL</sequence>
<protein>
    <recommendedName>
        <fullName evidence="12">Oxidized purine nucleoside triphosphate hydrolase</fullName>
        <ecNumber evidence="11">3.6.1.56</ecNumber>
    </recommendedName>
    <alternativeName>
        <fullName evidence="16">2-hydroxy-dATP diphosphatase</fullName>
    </alternativeName>
    <alternativeName>
        <fullName evidence="15">7,8-dihydro-8-oxoguanine triphosphatase</fullName>
    </alternativeName>
    <alternativeName>
        <fullName evidence="14">8-oxo-dGTPase</fullName>
    </alternativeName>
    <alternativeName>
        <fullName evidence="17">Methylated purine nucleoside triphosphate hydrolase</fullName>
    </alternativeName>
    <alternativeName>
        <fullName evidence="13">Nucleoside diphosphate-linked moiety X motif 1</fullName>
    </alternativeName>
</protein>
<dbReference type="KEGG" id="fcy:FRACYDRAFT_185467"/>
<dbReference type="GO" id="GO:0042262">
    <property type="term" value="P:DNA protection"/>
    <property type="evidence" value="ECO:0007669"/>
    <property type="project" value="InterPro"/>
</dbReference>
<dbReference type="InterPro" id="IPR000086">
    <property type="entry name" value="NUDIX_hydrolase_dom"/>
</dbReference>
<dbReference type="PANTHER" id="PTHR43758:SF2">
    <property type="entry name" value="OXIDIZED PURINE NUCLEOSIDE TRIPHOSPHATE HYDROLASE"/>
    <property type="match status" value="1"/>
</dbReference>
<comment type="catalytic activity">
    <reaction evidence="19">
        <text>O(6)-methyl-dGTP + H2O = O(6)-methyl-dGMP + diphosphate + H(+)</text>
        <dbReference type="Rhea" id="RHEA:67600"/>
        <dbReference type="ChEBI" id="CHEBI:15377"/>
        <dbReference type="ChEBI" id="CHEBI:15378"/>
        <dbReference type="ChEBI" id="CHEBI:33019"/>
        <dbReference type="ChEBI" id="CHEBI:169974"/>
        <dbReference type="ChEBI" id="CHEBI:169975"/>
    </reaction>
    <physiologicalReaction direction="left-to-right" evidence="19">
        <dbReference type="Rhea" id="RHEA:67601"/>
    </physiologicalReaction>
</comment>
<evidence type="ECO:0000259" key="22">
    <source>
        <dbReference type="PROSITE" id="PS51462"/>
    </source>
</evidence>
<dbReference type="GO" id="GO:0005737">
    <property type="term" value="C:cytoplasm"/>
    <property type="evidence" value="ECO:0007669"/>
    <property type="project" value="TreeGrafter"/>
</dbReference>
<dbReference type="InterPro" id="IPR003563">
    <property type="entry name" value="8ODP"/>
</dbReference>
<dbReference type="EMBL" id="KV784358">
    <property type="protein sequence ID" value="OEU16879.1"/>
    <property type="molecule type" value="Genomic_DNA"/>
</dbReference>
<feature type="domain" description="Nudix hydrolase" evidence="22">
    <location>
        <begin position="6"/>
        <end position="159"/>
    </location>
</feature>
<dbReference type="SUPFAM" id="SSF55811">
    <property type="entry name" value="Nudix"/>
    <property type="match status" value="1"/>
</dbReference>
<dbReference type="InParanoid" id="A0A1E7FFC8"/>
<evidence type="ECO:0000256" key="14">
    <source>
        <dbReference type="ARBA" id="ARBA00030634"/>
    </source>
</evidence>
<reference evidence="23 24" key="1">
    <citation type="submission" date="2016-09" db="EMBL/GenBank/DDBJ databases">
        <title>Extensive genetic diversity and differential bi-allelic expression allows diatom success in the polar Southern Ocean.</title>
        <authorList>
            <consortium name="DOE Joint Genome Institute"/>
            <person name="Mock T."/>
            <person name="Otillar R.P."/>
            <person name="Strauss J."/>
            <person name="Dupont C."/>
            <person name="Frickenhaus S."/>
            <person name="Maumus F."/>
            <person name="Mcmullan M."/>
            <person name="Sanges R."/>
            <person name="Schmutz J."/>
            <person name="Toseland A."/>
            <person name="Valas R."/>
            <person name="Veluchamy A."/>
            <person name="Ward B.J."/>
            <person name="Allen A."/>
            <person name="Barry K."/>
            <person name="Falciatore A."/>
            <person name="Ferrante M."/>
            <person name="Fortunato A.E."/>
            <person name="Gloeckner G."/>
            <person name="Gruber A."/>
            <person name="Hipkin R."/>
            <person name="Janech M."/>
            <person name="Kroth P."/>
            <person name="Leese F."/>
            <person name="Lindquist E."/>
            <person name="Lyon B.R."/>
            <person name="Martin J."/>
            <person name="Mayer C."/>
            <person name="Parker M."/>
            <person name="Quesneville H."/>
            <person name="Raymond J."/>
            <person name="Uhlig C."/>
            <person name="Valentin K.U."/>
            <person name="Worden A.Z."/>
            <person name="Armbrust E.V."/>
            <person name="Bowler C."/>
            <person name="Green B."/>
            <person name="Moulton V."/>
            <person name="Van Oosterhout C."/>
            <person name="Grigoriev I."/>
        </authorList>
    </citation>
    <scope>NUCLEOTIDE SEQUENCE [LARGE SCALE GENOMIC DNA]</scope>
    <source>
        <strain evidence="23 24">CCMP1102</strain>
    </source>
</reference>
<proteinExistence type="inferred from homology"/>
<organism evidence="23 24">
    <name type="scientific">Fragilariopsis cylindrus CCMP1102</name>
    <dbReference type="NCBI Taxonomy" id="635003"/>
    <lineage>
        <taxon>Eukaryota</taxon>
        <taxon>Sar</taxon>
        <taxon>Stramenopiles</taxon>
        <taxon>Ochrophyta</taxon>
        <taxon>Bacillariophyta</taxon>
        <taxon>Bacillariophyceae</taxon>
        <taxon>Bacillariophycidae</taxon>
        <taxon>Bacillariales</taxon>
        <taxon>Bacillariaceae</taxon>
        <taxon>Fragilariopsis</taxon>
    </lineage>
</organism>
<evidence type="ECO:0000256" key="13">
    <source>
        <dbReference type="ARBA" id="ARBA00029673"/>
    </source>
</evidence>